<comment type="caution">
    <text evidence="8">The sequence shown here is derived from an EMBL/GenBank/DDBJ whole genome shotgun (WGS) entry which is preliminary data.</text>
</comment>
<feature type="domain" description="Formyl transferase C-terminal" evidence="7">
    <location>
        <begin position="201"/>
        <end position="294"/>
    </location>
</feature>
<protein>
    <recommendedName>
        <fullName evidence="2 5">Methionyl-tRNA formyltransferase</fullName>
        <ecNumber evidence="2 5">2.1.2.9</ecNumber>
    </recommendedName>
</protein>
<keyword evidence="9" id="KW-1185">Reference proteome</keyword>
<comment type="similarity">
    <text evidence="1 5">Belongs to the Fmt family.</text>
</comment>
<dbReference type="InterPro" id="IPR005793">
    <property type="entry name" value="Formyl_trans_C"/>
</dbReference>
<dbReference type="RefSeq" id="WP_131748783.1">
    <property type="nucleotide sequence ID" value="NZ_CAACYI010000001.1"/>
</dbReference>
<dbReference type="CDD" id="cd08646">
    <property type="entry name" value="FMT_core_Met-tRNA-FMT_N"/>
    <property type="match status" value="1"/>
</dbReference>
<evidence type="ECO:0000313" key="9">
    <source>
        <dbReference type="Proteomes" id="UP000377798"/>
    </source>
</evidence>
<dbReference type="GO" id="GO:0004479">
    <property type="term" value="F:methionyl-tRNA formyltransferase activity"/>
    <property type="evidence" value="ECO:0007669"/>
    <property type="project" value="UniProtKB-UniRule"/>
</dbReference>
<evidence type="ECO:0000256" key="5">
    <source>
        <dbReference type="HAMAP-Rule" id="MF_00182"/>
    </source>
</evidence>
<dbReference type="InterPro" id="IPR002376">
    <property type="entry name" value="Formyl_transf_N"/>
</dbReference>
<evidence type="ECO:0000256" key="3">
    <source>
        <dbReference type="ARBA" id="ARBA00022679"/>
    </source>
</evidence>
<sequence>MKIVFFGTPDFACPALEGLHESNEVSLVISQPDAPAGRGKKLKQSAVGDLAEKLGLPLIKPQSSKEKDILDLLRDQEADLFVVVAYGKILSQEVLDIPKYGCFNIHGSLLPKYRGAAPIERAILEGEEETGISIMKMGPGLDDGPVALTASVEIAEKTSLELREDLSHLGAKLILDLVALIETKGLNLKAQDDQLATYAHKIGKEDGQLKLGQDSVLQMLRKIQGMDGYKGAFFTTKDGNYKVFKAKRVDRQIQDLLLVDGDLYLKAQDGCIQVEIIQAPGKKRMNTRDYLRGNSLSL</sequence>
<dbReference type="Gene3D" id="3.40.50.12230">
    <property type="match status" value="1"/>
</dbReference>
<dbReference type="AlphaFoldDB" id="A0A8H2QRV0"/>
<gene>
    <name evidence="5 8" type="primary">fmt</name>
    <name evidence="8" type="ORF">NCTC13150_00744</name>
</gene>
<dbReference type="InterPro" id="IPR005794">
    <property type="entry name" value="Fmt"/>
</dbReference>
<dbReference type="InterPro" id="IPR041711">
    <property type="entry name" value="Met-tRNA-FMT_N"/>
</dbReference>
<dbReference type="CDD" id="cd08704">
    <property type="entry name" value="Met_tRNA_FMT_C"/>
    <property type="match status" value="1"/>
</dbReference>
<name>A0A8H2QRV0_9FIRM</name>
<evidence type="ECO:0000256" key="2">
    <source>
        <dbReference type="ARBA" id="ARBA00012261"/>
    </source>
</evidence>
<feature type="domain" description="Formyl transferase N-terminal" evidence="6">
    <location>
        <begin position="1"/>
        <end position="174"/>
    </location>
</feature>
<dbReference type="EC" id="2.1.2.9" evidence="2 5"/>
<reference evidence="8 9" key="1">
    <citation type="submission" date="2019-02" db="EMBL/GenBank/DDBJ databases">
        <authorList>
            <consortium name="Pathogen Informatics"/>
        </authorList>
    </citation>
    <scope>NUCLEOTIDE SEQUENCE [LARGE SCALE GENOMIC DNA]</scope>
    <source>
        <strain evidence="8 9">3012STDY7089603</strain>
    </source>
</reference>
<dbReference type="Pfam" id="PF00551">
    <property type="entry name" value="Formyl_trans_N"/>
    <property type="match status" value="1"/>
</dbReference>
<feature type="binding site" evidence="5">
    <location>
        <begin position="108"/>
        <end position="111"/>
    </location>
    <ligand>
        <name>(6S)-5,6,7,8-tetrahydrofolate</name>
        <dbReference type="ChEBI" id="CHEBI:57453"/>
    </ligand>
</feature>
<dbReference type="EMBL" id="CAACYI010000001">
    <property type="protein sequence ID" value="VFB16226.1"/>
    <property type="molecule type" value="Genomic_DNA"/>
</dbReference>
<dbReference type="GO" id="GO:0005829">
    <property type="term" value="C:cytosol"/>
    <property type="evidence" value="ECO:0007669"/>
    <property type="project" value="TreeGrafter"/>
</dbReference>
<evidence type="ECO:0000313" key="8">
    <source>
        <dbReference type="EMBL" id="VFB16226.1"/>
    </source>
</evidence>
<comment type="catalytic activity">
    <reaction evidence="5">
        <text>L-methionyl-tRNA(fMet) + (6R)-10-formyltetrahydrofolate = N-formyl-L-methionyl-tRNA(fMet) + (6S)-5,6,7,8-tetrahydrofolate + H(+)</text>
        <dbReference type="Rhea" id="RHEA:24380"/>
        <dbReference type="Rhea" id="RHEA-COMP:9952"/>
        <dbReference type="Rhea" id="RHEA-COMP:9953"/>
        <dbReference type="ChEBI" id="CHEBI:15378"/>
        <dbReference type="ChEBI" id="CHEBI:57453"/>
        <dbReference type="ChEBI" id="CHEBI:78530"/>
        <dbReference type="ChEBI" id="CHEBI:78844"/>
        <dbReference type="ChEBI" id="CHEBI:195366"/>
        <dbReference type="EC" id="2.1.2.9"/>
    </reaction>
</comment>
<dbReference type="SUPFAM" id="SSF50486">
    <property type="entry name" value="FMT C-terminal domain-like"/>
    <property type="match status" value="1"/>
</dbReference>
<dbReference type="InterPro" id="IPR036477">
    <property type="entry name" value="Formyl_transf_N_sf"/>
</dbReference>
<comment type="function">
    <text evidence="5">Attaches a formyl group to the free amino group of methionyl-tRNA(fMet). The formyl group appears to play a dual role in the initiator identity of N-formylmethionyl-tRNA by promoting its recognition by IF2 and preventing the misappropriation of this tRNA by the elongation apparatus.</text>
</comment>
<dbReference type="Proteomes" id="UP000377798">
    <property type="component" value="Unassembled WGS sequence"/>
</dbReference>
<dbReference type="HAMAP" id="MF_00182">
    <property type="entry name" value="Formyl_trans"/>
    <property type="match status" value="1"/>
</dbReference>
<dbReference type="PANTHER" id="PTHR11138">
    <property type="entry name" value="METHIONYL-TRNA FORMYLTRANSFERASE"/>
    <property type="match status" value="1"/>
</dbReference>
<keyword evidence="4 5" id="KW-0648">Protein biosynthesis</keyword>
<dbReference type="InterPro" id="IPR011034">
    <property type="entry name" value="Formyl_transferase-like_C_sf"/>
</dbReference>
<evidence type="ECO:0000256" key="4">
    <source>
        <dbReference type="ARBA" id="ARBA00022917"/>
    </source>
</evidence>
<dbReference type="SUPFAM" id="SSF53328">
    <property type="entry name" value="Formyltransferase"/>
    <property type="match status" value="1"/>
</dbReference>
<organism evidence="8 9">
    <name type="scientific">Urinicoccus massiliensis</name>
    <dbReference type="NCBI Taxonomy" id="1723382"/>
    <lineage>
        <taxon>Bacteria</taxon>
        <taxon>Bacillati</taxon>
        <taxon>Bacillota</taxon>
        <taxon>Tissierellia</taxon>
        <taxon>Tissierellales</taxon>
        <taxon>Peptoniphilaceae</taxon>
        <taxon>Urinicoccus</taxon>
    </lineage>
</organism>
<proteinExistence type="inferred from homology"/>
<accession>A0A8H2QRV0</accession>
<dbReference type="NCBIfam" id="TIGR00460">
    <property type="entry name" value="fmt"/>
    <property type="match status" value="1"/>
</dbReference>
<dbReference type="Pfam" id="PF02911">
    <property type="entry name" value="Formyl_trans_C"/>
    <property type="match status" value="1"/>
</dbReference>
<dbReference type="PANTHER" id="PTHR11138:SF5">
    <property type="entry name" value="METHIONYL-TRNA FORMYLTRANSFERASE, MITOCHONDRIAL"/>
    <property type="match status" value="1"/>
</dbReference>
<evidence type="ECO:0000256" key="1">
    <source>
        <dbReference type="ARBA" id="ARBA00010699"/>
    </source>
</evidence>
<evidence type="ECO:0000259" key="6">
    <source>
        <dbReference type="Pfam" id="PF00551"/>
    </source>
</evidence>
<evidence type="ECO:0000259" key="7">
    <source>
        <dbReference type="Pfam" id="PF02911"/>
    </source>
</evidence>
<dbReference type="InterPro" id="IPR044135">
    <property type="entry name" value="Met-tRNA-FMT_C"/>
</dbReference>
<keyword evidence="3 5" id="KW-0808">Transferase</keyword>